<keyword evidence="3" id="KW-1185">Reference proteome</keyword>
<organism evidence="2 3">
    <name type="scientific">Panicum virgatum</name>
    <name type="common">Blackwell switchgrass</name>
    <dbReference type="NCBI Taxonomy" id="38727"/>
    <lineage>
        <taxon>Eukaryota</taxon>
        <taxon>Viridiplantae</taxon>
        <taxon>Streptophyta</taxon>
        <taxon>Embryophyta</taxon>
        <taxon>Tracheophyta</taxon>
        <taxon>Spermatophyta</taxon>
        <taxon>Magnoliopsida</taxon>
        <taxon>Liliopsida</taxon>
        <taxon>Poales</taxon>
        <taxon>Poaceae</taxon>
        <taxon>PACMAD clade</taxon>
        <taxon>Panicoideae</taxon>
        <taxon>Panicodae</taxon>
        <taxon>Paniceae</taxon>
        <taxon>Panicinae</taxon>
        <taxon>Panicum</taxon>
        <taxon>Panicum sect. Hiantes</taxon>
    </lineage>
</organism>
<proteinExistence type="predicted"/>
<reference evidence="2" key="1">
    <citation type="submission" date="2020-05" db="EMBL/GenBank/DDBJ databases">
        <title>WGS assembly of Panicum virgatum.</title>
        <authorList>
            <person name="Lovell J.T."/>
            <person name="Jenkins J."/>
            <person name="Shu S."/>
            <person name="Juenger T.E."/>
            <person name="Schmutz J."/>
        </authorList>
    </citation>
    <scope>NUCLEOTIDE SEQUENCE</scope>
    <source>
        <strain evidence="2">AP13</strain>
    </source>
</reference>
<evidence type="ECO:0000313" key="2">
    <source>
        <dbReference type="EMBL" id="KAG2567759.1"/>
    </source>
</evidence>
<dbReference type="AlphaFoldDB" id="A0A8T0Q4Z2"/>
<comment type="caution">
    <text evidence="2">The sequence shown here is derived from an EMBL/GenBank/DDBJ whole genome shotgun (WGS) entry which is preliminary data.</text>
</comment>
<dbReference type="EMBL" id="CM029050">
    <property type="protein sequence ID" value="KAG2567759.1"/>
    <property type="molecule type" value="Genomic_DNA"/>
</dbReference>
<dbReference type="Proteomes" id="UP000823388">
    <property type="component" value="Chromosome 7N"/>
</dbReference>
<feature type="region of interest" description="Disordered" evidence="1">
    <location>
        <begin position="34"/>
        <end position="65"/>
    </location>
</feature>
<accession>A0A8T0Q4Z2</accession>
<name>A0A8T0Q4Z2_PANVG</name>
<gene>
    <name evidence="2" type="ORF">PVAP13_7NG266124</name>
</gene>
<protein>
    <submittedName>
        <fullName evidence="2">Uncharacterized protein</fullName>
    </submittedName>
</protein>
<evidence type="ECO:0000256" key="1">
    <source>
        <dbReference type="SAM" id="MobiDB-lite"/>
    </source>
</evidence>
<sequence>MISTFSADSTPILHRKNGAAARCYLSSPKRNPGTAFPCSAHASARLTRRHQGSPRRPPPGFASLKLPGRRFLSCHHRPWGPAPPPFSPGCLTITTKRFQAGARPHRQPDALN</sequence>
<evidence type="ECO:0000313" key="3">
    <source>
        <dbReference type="Proteomes" id="UP000823388"/>
    </source>
</evidence>